<evidence type="ECO:0000256" key="4">
    <source>
        <dbReference type="ARBA" id="ARBA00009010"/>
    </source>
</evidence>
<protein>
    <recommendedName>
        <fullName evidence="5">diacylglycerol O-acyltransferase</fullName>
        <ecNumber evidence="5">2.3.1.20</ecNumber>
    </recommendedName>
</protein>
<dbReference type="InterPro" id="IPR011993">
    <property type="entry name" value="PH-like_dom_sf"/>
</dbReference>
<feature type="transmembrane region" description="Helical" evidence="13">
    <location>
        <begin position="797"/>
        <end position="816"/>
    </location>
</feature>
<keyword evidence="10 13" id="KW-0472">Membrane</keyword>
<evidence type="ECO:0000256" key="8">
    <source>
        <dbReference type="ARBA" id="ARBA00022824"/>
    </source>
</evidence>
<evidence type="ECO:0000256" key="11">
    <source>
        <dbReference type="ARBA" id="ARBA00023315"/>
    </source>
</evidence>
<comment type="pathway">
    <text evidence="3">Lipid metabolism.</text>
</comment>
<evidence type="ECO:0000256" key="1">
    <source>
        <dbReference type="ARBA" id="ARBA00004477"/>
    </source>
</evidence>
<comment type="caution">
    <text evidence="14">The sequence shown here is derived from an EMBL/GenBank/DDBJ whole genome shotgun (WGS) entry which is preliminary data.</text>
</comment>
<comment type="pathway">
    <text evidence="2">Glycerolipid metabolism; triacylglycerol biosynthesis.</text>
</comment>
<feature type="transmembrane region" description="Helical" evidence="13">
    <location>
        <begin position="528"/>
        <end position="547"/>
    </location>
</feature>
<feature type="transmembrane region" description="Helical" evidence="13">
    <location>
        <begin position="670"/>
        <end position="688"/>
    </location>
</feature>
<keyword evidence="15" id="KW-1185">Reference proteome</keyword>
<keyword evidence="7 13" id="KW-0812">Transmembrane</keyword>
<dbReference type="AlphaFoldDB" id="A0A835VPN8"/>
<dbReference type="OrthoDB" id="10039049at2759"/>
<evidence type="ECO:0000256" key="7">
    <source>
        <dbReference type="ARBA" id="ARBA00022692"/>
    </source>
</evidence>
<dbReference type="Pfam" id="PF03062">
    <property type="entry name" value="MBOAT"/>
    <property type="match status" value="1"/>
</dbReference>
<dbReference type="SUPFAM" id="SSF50729">
    <property type="entry name" value="PH domain-like"/>
    <property type="match status" value="1"/>
</dbReference>
<feature type="transmembrane region" description="Helical" evidence="13">
    <location>
        <begin position="741"/>
        <end position="760"/>
    </location>
</feature>
<accession>A0A835VPN8</accession>
<evidence type="ECO:0000256" key="5">
    <source>
        <dbReference type="ARBA" id="ARBA00013244"/>
    </source>
</evidence>
<dbReference type="EC" id="2.3.1.20" evidence="5"/>
<dbReference type="InterPro" id="IPR004299">
    <property type="entry name" value="MBOAT_fam"/>
</dbReference>
<feature type="compositionally biased region" description="Low complexity" evidence="12">
    <location>
        <begin position="239"/>
        <end position="255"/>
    </location>
</feature>
<evidence type="ECO:0000313" key="15">
    <source>
        <dbReference type="Proteomes" id="UP000650467"/>
    </source>
</evidence>
<dbReference type="UniPathway" id="UPA00282"/>
<dbReference type="Gene3D" id="2.30.29.30">
    <property type="entry name" value="Pleckstrin-homology domain (PH domain)/Phosphotyrosine-binding domain (PTB)"/>
    <property type="match status" value="1"/>
</dbReference>
<evidence type="ECO:0000256" key="10">
    <source>
        <dbReference type="ARBA" id="ARBA00023136"/>
    </source>
</evidence>
<dbReference type="PANTHER" id="PTHR10408:SF7">
    <property type="entry name" value="DIACYLGLYCEROL O-ACYLTRANSFERASE 1"/>
    <property type="match status" value="1"/>
</dbReference>
<feature type="region of interest" description="Disordered" evidence="12">
    <location>
        <begin position="239"/>
        <end position="358"/>
    </location>
</feature>
<evidence type="ECO:0000256" key="2">
    <source>
        <dbReference type="ARBA" id="ARBA00004771"/>
    </source>
</evidence>
<keyword evidence="9 13" id="KW-1133">Transmembrane helix</keyword>
<feature type="transmembrane region" description="Helical" evidence="13">
    <location>
        <begin position="496"/>
        <end position="516"/>
    </location>
</feature>
<feature type="compositionally biased region" description="Gly residues" evidence="12">
    <location>
        <begin position="270"/>
        <end position="291"/>
    </location>
</feature>
<dbReference type="EMBL" id="JAEHOC010000064">
    <property type="protein sequence ID" value="KAG2424572.1"/>
    <property type="molecule type" value="Genomic_DNA"/>
</dbReference>
<organism evidence="14 15">
    <name type="scientific">Chlamydomonas incerta</name>
    <dbReference type="NCBI Taxonomy" id="51695"/>
    <lineage>
        <taxon>Eukaryota</taxon>
        <taxon>Viridiplantae</taxon>
        <taxon>Chlorophyta</taxon>
        <taxon>core chlorophytes</taxon>
        <taxon>Chlorophyceae</taxon>
        <taxon>CS clade</taxon>
        <taxon>Chlamydomonadales</taxon>
        <taxon>Chlamydomonadaceae</taxon>
        <taxon>Chlamydomonas</taxon>
    </lineage>
</organism>
<evidence type="ECO:0000256" key="3">
    <source>
        <dbReference type="ARBA" id="ARBA00005189"/>
    </source>
</evidence>
<reference evidence="14" key="1">
    <citation type="journal article" date="2020" name="bioRxiv">
        <title>Comparative genomics of Chlamydomonas.</title>
        <authorList>
            <person name="Craig R.J."/>
            <person name="Hasan A.R."/>
            <person name="Ness R.W."/>
            <person name="Keightley P.D."/>
        </authorList>
    </citation>
    <scope>NUCLEOTIDE SEQUENCE</scope>
    <source>
        <strain evidence="14">SAG 7.73</strain>
    </source>
</reference>
<dbReference type="GO" id="GO:0019432">
    <property type="term" value="P:triglyceride biosynthetic process"/>
    <property type="evidence" value="ECO:0007669"/>
    <property type="project" value="UniProtKB-UniPathway"/>
</dbReference>
<evidence type="ECO:0000256" key="12">
    <source>
        <dbReference type="SAM" id="MobiDB-lite"/>
    </source>
</evidence>
<gene>
    <name evidence="14" type="ORF">HXX76_014452</name>
</gene>
<feature type="compositionally biased region" description="Gly residues" evidence="12">
    <location>
        <begin position="326"/>
        <end position="347"/>
    </location>
</feature>
<feature type="transmembrane region" description="Helical" evidence="13">
    <location>
        <begin position="616"/>
        <end position="638"/>
    </location>
</feature>
<evidence type="ECO:0000256" key="13">
    <source>
        <dbReference type="SAM" id="Phobius"/>
    </source>
</evidence>
<feature type="transmembrane region" description="Helical" evidence="13">
    <location>
        <begin position="441"/>
        <end position="462"/>
    </location>
</feature>
<comment type="subcellular location">
    <subcellularLocation>
        <location evidence="1">Endoplasmic reticulum membrane</location>
        <topology evidence="1">Multi-pass membrane protein</topology>
    </subcellularLocation>
</comment>
<evidence type="ECO:0000256" key="9">
    <source>
        <dbReference type="ARBA" id="ARBA00022989"/>
    </source>
</evidence>
<sequence length="901" mass="94374">MVNIPLPFFGGRRRSDARTSPPEPGADKQELIRLQKEVETLRIANEQLKEQLAARSIRLGEYLYKWSAGGLPLLGALGLGGPGAEWGLRYVLLRGTALAAYGSAKDTAFSPRDEISVLSCFVAWEGLRAGRFWAFSVLDSGGSLLVRLGALNRDAAERWLSALEAAGCVRDDSLMPPEGPKGSMEARIRSAAAGALVRSWSAPAPPQPPGLPDGAAALSSGDSSADVLAPLSDAAPRAASASASAEGPAAAAAAAGGPGRGRKDHRAGNGASGGAAGAGRKSGAGAAGGSGAATSEPASPRADAAKGAAASPSAATPPPHRSLGGRPAGAAGGGAAGAGGGAGGGPKGPERGPMLGSSPVHTSCRFSLLSSERAWHEKHTGLYNLAFIILVLSNFRLALENALKYGWRLNPVRVVGDLMTGRAGSLGAGGGYLNLPLVACYPLLFGAAVLSLGTELTGYALLGQEERLRQQLSKRSGLSAAAVERAVALRARAHEWLLFLVHLTTTTGVIALPWAVINLTKAEPVSGAILITLAVVLWMKLVSYHHCCFDLRAARRSGEVRPGERGCPDTPATEWGPLERYPENLTFRNLMYFLAVPTLSYQVNFPRARSVRWRWLLRRCAELCITVTALAIMVGQYITPAVDNSLVPLQKLDLPRVAERVLKLALPSTYAWLLGFYCLFHLWLNVLAELTRFGDREFYKDWWNAATVGEYWKLWNMPVHKWLLRHVYFPAIRAGSSRFNAILLTFFVSAVFHELLLGVPLHMVRLWAFAGIMFQVPLIMATEMLRKKLNRDELGNYIFWIAFCVVGQPVCVLLYYHDYVVGIRPALLALRQAAAAAAAAGAGVAGTVAAGAGVAGTVAAGVGAAAAAAIGGMLGDGTGAAGAAAAAAAGNCTLGAACGLT</sequence>
<feature type="compositionally biased region" description="Low complexity" evidence="12">
    <location>
        <begin position="212"/>
        <end position="223"/>
    </location>
</feature>
<dbReference type="GO" id="GO:0005789">
    <property type="term" value="C:endoplasmic reticulum membrane"/>
    <property type="evidence" value="ECO:0007669"/>
    <property type="project" value="UniProtKB-SubCell"/>
</dbReference>
<keyword evidence="8" id="KW-0256">Endoplasmic reticulum</keyword>
<proteinExistence type="inferred from homology"/>
<dbReference type="Proteomes" id="UP000650467">
    <property type="component" value="Unassembled WGS sequence"/>
</dbReference>
<keyword evidence="11" id="KW-0012">Acyltransferase</keyword>
<evidence type="ECO:0000256" key="6">
    <source>
        <dbReference type="ARBA" id="ARBA00022679"/>
    </source>
</evidence>
<dbReference type="InterPro" id="IPR014371">
    <property type="entry name" value="Oat_ACAT_DAG_ARE"/>
</dbReference>
<dbReference type="GO" id="GO:0004144">
    <property type="term" value="F:diacylglycerol O-acyltransferase activity"/>
    <property type="evidence" value="ECO:0007669"/>
    <property type="project" value="UniProtKB-EC"/>
</dbReference>
<feature type="region of interest" description="Disordered" evidence="12">
    <location>
        <begin position="200"/>
        <end position="223"/>
    </location>
</feature>
<comment type="similarity">
    <text evidence="4">Belongs to the membrane-bound acyltransferase family. Sterol o-acyltransferase subfamily.</text>
</comment>
<name>A0A835VPN8_CHLIN</name>
<dbReference type="PANTHER" id="PTHR10408">
    <property type="entry name" value="STEROL O-ACYLTRANSFERASE"/>
    <property type="match status" value="1"/>
</dbReference>
<keyword evidence="6" id="KW-0808">Transferase</keyword>
<feature type="compositionally biased region" description="Low complexity" evidence="12">
    <location>
        <begin position="292"/>
        <end position="314"/>
    </location>
</feature>
<feature type="region of interest" description="Disordered" evidence="12">
    <location>
        <begin position="1"/>
        <end position="28"/>
    </location>
</feature>
<evidence type="ECO:0000313" key="14">
    <source>
        <dbReference type="EMBL" id="KAG2424572.1"/>
    </source>
</evidence>